<feature type="transmembrane region" description="Helical" evidence="9">
    <location>
        <begin position="190"/>
        <end position="209"/>
    </location>
</feature>
<evidence type="ECO:0000313" key="11">
    <source>
        <dbReference type="EMBL" id="PMM61526.1"/>
    </source>
</evidence>
<dbReference type="Gene3D" id="1.20.1640.10">
    <property type="entry name" value="Multidrug efflux transporter AcrB transmembrane domain"/>
    <property type="match status" value="1"/>
</dbReference>
<comment type="caution">
    <text evidence="11">The sequence shown here is derived from an EMBL/GenBank/DDBJ whole genome shotgun (WGS) entry which is preliminary data.</text>
</comment>
<protein>
    <recommendedName>
        <fullName evidence="9">Protein-export membrane protein SecF</fullName>
    </recommendedName>
</protein>
<dbReference type="GO" id="GO:0006605">
    <property type="term" value="P:protein targeting"/>
    <property type="evidence" value="ECO:0007669"/>
    <property type="project" value="UniProtKB-UniRule"/>
</dbReference>
<dbReference type="Pfam" id="PF07549">
    <property type="entry name" value="Sec_GG"/>
    <property type="match status" value="1"/>
</dbReference>
<comment type="subunit">
    <text evidence="9">Forms a complex with SecD. Part of the essential Sec protein translocation apparatus which comprises SecA, SecYEG and auxiliary proteins SecDF-YajC and YidC.</text>
</comment>
<dbReference type="AlphaFoldDB" id="A0A2N7JTG2"/>
<dbReference type="NCBIfam" id="TIGR00966">
    <property type="entry name" value="transloc_SecF"/>
    <property type="match status" value="1"/>
</dbReference>
<name>A0A2N7JTG2_VIBSP</name>
<dbReference type="HAMAP" id="MF_01464_B">
    <property type="entry name" value="SecF_B"/>
    <property type="match status" value="1"/>
</dbReference>
<dbReference type="GO" id="GO:0065002">
    <property type="term" value="P:intracellular protein transmembrane transport"/>
    <property type="evidence" value="ECO:0007669"/>
    <property type="project" value="UniProtKB-UniRule"/>
</dbReference>
<gene>
    <name evidence="9" type="primary">secF</name>
    <name evidence="11" type="ORF">BCT54_19780</name>
</gene>
<dbReference type="EMBL" id="MCZF01000052">
    <property type="protein sequence ID" value="PMM61526.1"/>
    <property type="molecule type" value="Genomic_DNA"/>
</dbReference>
<feature type="transmembrane region" description="Helical" evidence="9">
    <location>
        <begin position="264"/>
        <end position="286"/>
    </location>
</feature>
<comment type="function">
    <text evidence="9">Part of the Sec protein translocase complex. Interacts with the SecYEG preprotein conducting channel. SecDF uses the proton motive force (PMF) to complete protein translocation after the ATP-dependent function of SecA.</text>
</comment>
<dbReference type="InterPro" id="IPR022646">
    <property type="entry name" value="SecD/SecF_CS"/>
</dbReference>
<dbReference type="GO" id="GO:0005886">
    <property type="term" value="C:plasma membrane"/>
    <property type="evidence" value="ECO:0007669"/>
    <property type="project" value="UniProtKB-SubCell"/>
</dbReference>
<evidence type="ECO:0000256" key="8">
    <source>
        <dbReference type="ARBA" id="ARBA00023136"/>
    </source>
</evidence>
<comment type="subcellular location">
    <subcellularLocation>
        <location evidence="1 9">Cell membrane</location>
        <topology evidence="1 9">Multi-pass membrane protein</topology>
    </subcellularLocation>
</comment>
<evidence type="ECO:0000313" key="12">
    <source>
        <dbReference type="Proteomes" id="UP000235533"/>
    </source>
</evidence>
<dbReference type="SUPFAM" id="SSF82866">
    <property type="entry name" value="Multidrug efflux transporter AcrB transmembrane domain"/>
    <property type="match status" value="1"/>
</dbReference>
<proteinExistence type="inferred from homology"/>
<reference evidence="12" key="1">
    <citation type="submission" date="2016-07" db="EMBL/GenBank/DDBJ databases">
        <title>Nontailed viruses are major unrecognized killers of bacteria in the ocean.</title>
        <authorList>
            <person name="Kauffman K."/>
            <person name="Hussain F."/>
            <person name="Yang J."/>
            <person name="Arevalo P."/>
            <person name="Brown J."/>
            <person name="Cutler M."/>
            <person name="Kelly L."/>
            <person name="Polz M.F."/>
        </authorList>
    </citation>
    <scope>NUCLEOTIDE SEQUENCE [LARGE SCALE GENOMIC DNA]</scope>
    <source>
        <strain evidence="12">10N.261.48.B5</strain>
    </source>
</reference>
<keyword evidence="7 9" id="KW-0811">Translocation</keyword>
<dbReference type="NCBIfam" id="TIGR00916">
    <property type="entry name" value="2A0604s01"/>
    <property type="match status" value="1"/>
</dbReference>
<organism evidence="11 12">
    <name type="scientific">Vibrio splendidus</name>
    <dbReference type="NCBI Taxonomy" id="29497"/>
    <lineage>
        <taxon>Bacteria</taxon>
        <taxon>Pseudomonadati</taxon>
        <taxon>Pseudomonadota</taxon>
        <taxon>Gammaproteobacteria</taxon>
        <taxon>Vibrionales</taxon>
        <taxon>Vibrionaceae</taxon>
        <taxon>Vibrio</taxon>
    </lineage>
</organism>
<dbReference type="InterPro" id="IPR005665">
    <property type="entry name" value="SecF_bac"/>
</dbReference>
<keyword evidence="8 9" id="KW-0472">Membrane</keyword>
<dbReference type="GO" id="GO:0043952">
    <property type="term" value="P:protein transport by the Sec complex"/>
    <property type="evidence" value="ECO:0007669"/>
    <property type="project" value="UniProtKB-UniRule"/>
</dbReference>
<dbReference type="Proteomes" id="UP000235533">
    <property type="component" value="Unassembled WGS sequence"/>
</dbReference>
<evidence type="ECO:0000256" key="7">
    <source>
        <dbReference type="ARBA" id="ARBA00023010"/>
    </source>
</evidence>
<accession>A0A2N7JTG2</accession>
<evidence type="ECO:0000259" key="10">
    <source>
        <dbReference type="Pfam" id="PF02355"/>
    </source>
</evidence>
<feature type="domain" description="Protein export membrane protein SecD/SecF C-terminal" evidence="10">
    <location>
        <begin position="118"/>
        <end position="286"/>
    </location>
</feature>
<dbReference type="PANTHER" id="PTHR30081:SF8">
    <property type="entry name" value="PROTEIN TRANSLOCASE SUBUNIT SECF"/>
    <property type="match status" value="1"/>
</dbReference>
<comment type="similarity">
    <text evidence="9">Belongs to the SecD/SecF family. SecF subfamily.</text>
</comment>
<evidence type="ECO:0000256" key="2">
    <source>
        <dbReference type="ARBA" id="ARBA00022448"/>
    </source>
</evidence>
<evidence type="ECO:0000256" key="1">
    <source>
        <dbReference type="ARBA" id="ARBA00004651"/>
    </source>
</evidence>
<keyword evidence="2 9" id="KW-0813">Transport</keyword>
<dbReference type="InterPro" id="IPR022813">
    <property type="entry name" value="SecD/SecF_arch_bac"/>
</dbReference>
<feature type="transmembrane region" description="Helical" evidence="9">
    <location>
        <begin position="21"/>
        <end position="40"/>
    </location>
</feature>
<feature type="transmembrane region" description="Helical" evidence="9">
    <location>
        <begin position="137"/>
        <end position="154"/>
    </location>
</feature>
<evidence type="ECO:0000256" key="3">
    <source>
        <dbReference type="ARBA" id="ARBA00022475"/>
    </source>
</evidence>
<dbReference type="InterPro" id="IPR022645">
    <property type="entry name" value="SecD/SecF_bac"/>
</dbReference>
<dbReference type="InterPro" id="IPR055344">
    <property type="entry name" value="SecD_SecF_C_bact"/>
</dbReference>
<dbReference type="GO" id="GO:0015450">
    <property type="term" value="F:protein-transporting ATPase activity"/>
    <property type="evidence" value="ECO:0007669"/>
    <property type="project" value="InterPro"/>
</dbReference>
<evidence type="ECO:0000256" key="6">
    <source>
        <dbReference type="ARBA" id="ARBA00022989"/>
    </source>
</evidence>
<dbReference type="PANTHER" id="PTHR30081">
    <property type="entry name" value="PROTEIN-EXPORT MEMBRANE PROTEIN SEC"/>
    <property type="match status" value="1"/>
</dbReference>
<keyword evidence="6 9" id="KW-1133">Transmembrane helix</keyword>
<keyword evidence="5 9" id="KW-0653">Protein transport</keyword>
<keyword evidence="3 9" id="KW-1003">Cell membrane</keyword>
<evidence type="ECO:0000256" key="4">
    <source>
        <dbReference type="ARBA" id="ARBA00022692"/>
    </source>
</evidence>
<feature type="transmembrane region" description="Helical" evidence="9">
    <location>
        <begin position="236"/>
        <end position="258"/>
    </location>
</feature>
<evidence type="ECO:0000256" key="5">
    <source>
        <dbReference type="ARBA" id="ARBA00022927"/>
    </source>
</evidence>
<feature type="transmembrane region" description="Helical" evidence="9">
    <location>
        <begin position="161"/>
        <end position="184"/>
    </location>
</feature>
<dbReference type="PRINTS" id="PR01755">
    <property type="entry name" value="SECFTRNLCASE"/>
</dbReference>
<dbReference type="Pfam" id="PF02355">
    <property type="entry name" value="SecD_SecF_C"/>
    <property type="match status" value="1"/>
</dbReference>
<dbReference type="InterPro" id="IPR048634">
    <property type="entry name" value="SecD_SecF_C"/>
</dbReference>
<evidence type="ECO:0000256" key="9">
    <source>
        <dbReference type="HAMAP-Rule" id="MF_01464"/>
    </source>
</evidence>
<keyword evidence="4 9" id="KW-0812">Transmembrane</keyword>
<sequence length="314" mass="33748">MTKLNQRVAGIQWSKVRWNGLLVSLGLMFISIVLISTKGFTLGLEFTGGISHVVNADAPVSLEAMQSALNTVFDELPNLVPDVTYQTWQLQFPIGGTGELELLQWLRAVELELGHPLNLVSSSVVGAQVGEQLFEQGGLALIVASIAIMFYLTVRFEWRLALGAIVALLHDVLVVLALFVVFSIEFNLTALAALLAVVGYSLNDSIVIGDRIREYLTRRPNQSTSESTDQAIRASLFRTLVTSGTTLLTVSSIGLIAGGTLSGFAFALFAGIIVGTWSSLVIGTAIPERIGLSSEHYKPKAPLLDEGGNPIHSE</sequence>